<evidence type="ECO:0000313" key="6">
    <source>
        <dbReference type="EMBL" id="GCF06960.1"/>
    </source>
</evidence>
<evidence type="ECO:0000256" key="4">
    <source>
        <dbReference type="ARBA" id="ARBA00023136"/>
    </source>
</evidence>
<feature type="transmembrane region" description="Helical" evidence="5">
    <location>
        <begin position="20"/>
        <end position="41"/>
    </location>
</feature>
<comment type="subcellular location">
    <subcellularLocation>
        <location evidence="1">Membrane</location>
        <topology evidence="1">Multi-pass membrane protein</topology>
    </subcellularLocation>
</comment>
<dbReference type="PANTHER" id="PTHR39157:SF1">
    <property type="entry name" value="DOXX FAMILY PROTEIN"/>
    <property type="match status" value="1"/>
</dbReference>
<keyword evidence="7" id="KW-1185">Reference proteome</keyword>
<comment type="caution">
    <text evidence="6">The sequence shown here is derived from an EMBL/GenBank/DDBJ whole genome shotgun (WGS) entry which is preliminary data.</text>
</comment>
<evidence type="ECO:0008006" key="8">
    <source>
        <dbReference type="Google" id="ProtNLM"/>
    </source>
</evidence>
<dbReference type="AlphaFoldDB" id="A0A5A5T679"/>
<gene>
    <name evidence="6" type="ORF">KDI_05240</name>
</gene>
<sequence>MRSLHDVQPRAATQIGEAPLASFIFADTRMAWFWLIVRLYVGYEWLSAGLEKMVGPNRWVFSGHDGAAMAGFAKGALKLSAGPHAAVQGWYATILQSVVIPAAPAFAYIVTFGEVLVGLGLIFGILTGIAAFFGVFMNLNYMLAGTVSINPVIGVLAMFLILAWRIAGYWGGDRWILPLLGTPWTGSLLKQRKNEEHKTTGEAQSL</sequence>
<evidence type="ECO:0000256" key="3">
    <source>
        <dbReference type="ARBA" id="ARBA00022989"/>
    </source>
</evidence>
<dbReference type="Proteomes" id="UP000322530">
    <property type="component" value="Unassembled WGS sequence"/>
</dbReference>
<dbReference type="Pfam" id="PF07681">
    <property type="entry name" value="DoxX"/>
    <property type="match status" value="1"/>
</dbReference>
<dbReference type="PANTHER" id="PTHR39157">
    <property type="entry name" value="INTEGRAL MEMBRANE PROTEIN-RELATED"/>
    <property type="match status" value="1"/>
</dbReference>
<dbReference type="EMBL" id="BIXY01000004">
    <property type="protein sequence ID" value="GCF06960.1"/>
    <property type="molecule type" value="Genomic_DNA"/>
</dbReference>
<proteinExistence type="predicted"/>
<feature type="transmembrane region" description="Helical" evidence="5">
    <location>
        <begin position="142"/>
        <end position="164"/>
    </location>
</feature>
<evidence type="ECO:0000256" key="1">
    <source>
        <dbReference type="ARBA" id="ARBA00004141"/>
    </source>
</evidence>
<reference evidence="6 7" key="1">
    <citation type="submission" date="2019-01" db="EMBL/GenBank/DDBJ databases">
        <title>Draft genome sequence of Dictyobacter sp. Uno17.</title>
        <authorList>
            <person name="Wang C.M."/>
            <person name="Zheng Y."/>
            <person name="Sakai Y."/>
            <person name="Abe K."/>
            <person name="Yokota A."/>
            <person name="Yabe S."/>
        </authorList>
    </citation>
    <scope>NUCLEOTIDE SEQUENCE [LARGE SCALE GENOMIC DNA]</scope>
    <source>
        <strain evidence="6 7">Uno17</strain>
    </source>
</reference>
<protein>
    <recommendedName>
        <fullName evidence="8">DoxX family protein</fullName>
    </recommendedName>
</protein>
<feature type="transmembrane region" description="Helical" evidence="5">
    <location>
        <begin position="116"/>
        <end position="136"/>
    </location>
</feature>
<dbReference type="InterPro" id="IPR032808">
    <property type="entry name" value="DoxX"/>
</dbReference>
<keyword evidence="3 5" id="KW-1133">Transmembrane helix</keyword>
<keyword evidence="2 5" id="KW-0812">Transmembrane</keyword>
<keyword evidence="4 5" id="KW-0472">Membrane</keyword>
<evidence type="ECO:0000313" key="7">
    <source>
        <dbReference type="Proteomes" id="UP000322530"/>
    </source>
</evidence>
<feature type="transmembrane region" description="Helical" evidence="5">
    <location>
        <begin position="89"/>
        <end position="109"/>
    </location>
</feature>
<name>A0A5A5T679_9CHLR</name>
<dbReference type="GO" id="GO:0016020">
    <property type="term" value="C:membrane"/>
    <property type="evidence" value="ECO:0007669"/>
    <property type="project" value="UniProtKB-SubCell"/>
</dbReference>
<dbReference type="RefSeq" id="WP_149400011.1">
    <property type="nucleotide sequence ID" value="NZ_BIXY01000004.1"/>
</dbReference>
<evidence type="ECO:0000256" key="2">
    <source>
        <dbReference type="ARBA" id="ARBA00022692"/>
    </source>
</evidence>
<accession>A0A5A5T679</accession>
<organism evidence="6 7">
    <name type="scientific">Dictyobacter arantiisoli</name>
    <dbReference type="NCBI Taxonomy" id="2014874"/>
    <lineage>
        <taxon>Bacteria</taxon>
        <taxon>Bacillati</taxon>
        <taxon>Chloroflexota</taxon>
        <taxon>Ktedonobacteria</taxon>
        <taxon>Ktedonobacterales</taxon>
        <taxon>Dictyobacteraceae</taxon>
        <taxon>Dictyobacter</taxon>
    </lineage>
</organism>
<dbReference type="OrthoDB" id="26941at2"/>
<evidence type="ECO:0000256" key="5">
    <source>
        <dbReference type="SAM" id="Phobius"/>
    </source>
</evidence>